<accession>A0ACC3NYU1</accession>
<name>A0ACC3NYU1_9PEZI</name>
<dbReference type="EMBL" id="JAUTXU010000002">
    <property type="protein sequence ID" value="KAK3725443.1"/>
    <property type="molecule type" value="Genomic_DNA"/>
</dbReference>
<organism evidence="1 2">
    <name type="scientific">Vermiconidia calcicola</name>
    <dbReference type="NCBI Taxonomy" id="1690605"/>
    <lineage>
        <taxon>Eukaryota</taxon>
        <taxon>Fungi</taxon>
        <taxon>Dikarya</taxon>
        <taxon>Ascomycota</taxon>
        <taxon>Pezizomycotina</taxon>
        <taxon>Dothideomycetes</taxon>
        <taxon>Dothideomycetidae</taxon>
        <taxon>Mycosphaerellales</taxon>
        <taxon>Extremaceae</taxon>
        <taxon>Vermiconidia</taxon>
    </lineage>
</organism>
<gene>
    <name evidence="1" type="ORF">LTR37_000413</name>
</gene>
<keyword evidence="2" id="KW-1185">Reference proteome</keyword>
<dbReference type="Proteomes" id="UP001281147">
    <property type="component" value="Unassembled WGS sequence"/>
</dbReference>
<comment type="caution">
    <text evidence="1">The sequence shown here is derived from an EMBL/GenBank/DDBJ whole genome shotgun (WGS) entry which is preliminary data.</text>
</comment>
<reference evidence="1" key="1">
    <citation type="submission" date="2023-07" db="EMBL/GenBank/DDBJ databases">
        <title>Black Yeasts Isolated from many extreme environments.</title>
        <authorList>
            <person name="Coleine C."/>
            <person name="Stajich J.E."/>
            <person name="Selbmann L."/>
        </authorList>
    </citation>
    <scope>NUCLEOTIDE SEQUENCE</scope>
    <source>
        <strain evidence="1">CCFEE 5714</strain>
    </source>
</reference>
<protein>
    <submittedName>
        <fullName evidence="1">Uncharacterized protein</fullName>
    </submittedName>
</protein>
<evidence type="ECO:0000313" key="1">
    <source>
        <dbReference type="EMBL" id="KAK3725443.1"/>
    </source>
</evidence>
<proteinExistence type="predicted"/>
<evidence type="ECO:0000313" key="2">
    <source>
        <dbReference type="Proteomes" id="UP001281147"/>
    </source>
</evidence>
<sequence>MAMHPHFKYGRLHVGFRAKDWKDVWFEPKKPKKNSDESAESDEEDDGNGKKKKEKIFYYMSPRGKDIWRAPDPSEIHWHSFYDINLCEAKGLRTKQKLQWEYLTDAHSYLIEKDQVMVQALEAKLDQPSFSRWQAFFVHAKKWKKRDMRARQAKRAERTQTARDAGANDAEVAEQVNSDPSDDDDDDSDADSTYQSVAGLAPGRAASTSMAPPPPKRPGGKRKTPGNGADTRRPSAKKVKSEHNSQTRLQYNRNQLSPSVVNGVMGSLRGSIPERPDSIADEEDHESETFDTRPPPEMPDFGHEADDMQYHGQSQRRRRGGSRSEMTPVEQWAGADQIQEEIGFEEQLDGVNASNADDDAESGIVRAWRDAINGVGLNDDEAFQQAVRASLPPADHSRRGSVVPSIEPRDTSNGGNNRGDDSAA</sequence>